<evidence type="ECO:0000256" key="3">
    <source>
        <dbReference type="PIRSR" id="PIRSR006241-50"/>
    </source>
</evidence>
<dbReference type="PANTHER" id="PTHR43489">
    <property type="entry name" value="ISOMERASE"/>
    <property type="match status" value="1"/>
</dbReference>
<gene>
    <name evidence="5" type="ORF">DFO60_3305</name>
</gene>
<keyword evidence="1 2" id="KW-0413">Isomerase</keyword>
<comment type="caution">
    <text evidence="5">The sequence shown here is derived from an EMBL/GenBank/DDBJ whole genome shotgun (WGS) entry which is preliminary data.</text>
</comment>
<dbReference type="Gene3D" id="3.20.20.150">
    <property type="entry name" value="Divalent-metal-dependent TIM barrel enzymes"/>
    <property type="match status" value="1"/>
</dbReference>
<dbReference type="InterPro" id="IPR036237">
    <property type="entry name" value="Xyl_isomerase-like_sf"/>
</dbReference>
<dbReference type="Proteomes" id="UP000256988">
    <property type="component" value="Unassembled WGS sequence"/>
</dbReference>
<feature type="domain" description="Xylose isomerase-like TIM barrel" evidence="4">
    <location>
        <begin position="22"/>
        <end position="251"/>
    </location>
</feature>
<evidence type="ECO:0000313" key="6">
    <source>
        <dbReference type="Proteomes" id="UP000256988"/>
    </source>
</evidence>
<proteinExistence type="inferred from homology"/>
<organism evidence="5 6">
    <name type="scientific">Ectopseudomonas oleovorans</name>
    <name type="common">Pseudomonas oleovorans</name>
    <dbReference type="NCBI Taxonomy" id="301"/>
    <lineage>
        <taxon>Bacteria</taxon>
        <taxon>Pseudomonadati</taxon>
        <taxon>Pseudomonadota</taxon>
        <taxon>Gammaproteobacteria</taxon>
        <taxon>Pseudomonadales</taxon>
        <taxon>Pseudomonadaceae</taxon>
        <taxon>Ectopseudomonas</taxon>
    </lineage>
</organism>
<dbReference type="GO" id="GO:0046487">
    <property type="term" value="P:glyoxylate metabolic process"/>
    <property type="evidence" value="ECO:0007669"/>
    <property type="project" value="TreeGrafter"/>
</dbReference>
<dbReference type="PANTHER" id="PTHR43489:SF6">
    <property type="entry name" value="HYDROXYPYRUVATE ISOMERASE-RELATED"/>
    <property type="match status" value="1"/>
</dbReference>
<evidence type="ECO:0000259" key="4">
    <source>
        <dbReference type="Pfam" id="PF01261"/>
    </source>
</evidence>
<comment type="similarity">
    <text evidence="2">Belongs to the hyi family.</text>
</comment>
<dbReference type="SUPFAM" id="SSF51658">
    <property type="entry name" value="Xylose isomerase-like"/>
    <property type="match status" value="1"/>
</dbReference>
<evidence type="ECO:0000256" key="1">
    <source>
        <dbReference type="ARBA" id="ARBA00023235"/>
    </source>
</evidence>
<dbReference type="InterPro" id="IPR050417">
    <property type="entry name" value="Sugar_Epim/Isomerase"/>
</dbReference>
<feature type="active site" description="Proton donor/acceptor" evidence="3">
    <location>
        <position position="140"/>
    </location>
</feature>
<accession>A0A3D9EF87</accession>
<reference evidence="5 6" key="1">
    <citation type="submission" date="2018-07" db="EMBL/GenBank/DDBJ databases">
        <title>Genome sequencing of rice bacterial endophytes.</title>
        <authorList>
            <person name="Venturi V."/>
        </authorList>
    </citation>
    <scope>NUCLEOTIDE SEQUENCE [LARGE SCALE GENOMIC DNA]</scope>
    <source>
        <strain evidence="5 6">AG1002</strain>
    </source>
</reference>
<evidence type="ECO:0000313" key="5">
    <source>
        <dbReference type="EMBL" id="RED01687.1"/>
    </source>
</evidence>
<name>A0A3D9EF87_ECTOL</name>
<protein>
    <submittedName>
        <fullName evidence="5">Hydroxypyruvate isomerase</fullName>
    </submittedName>
</protein>
<evidence type="ECO:0000256" key="2">
    <source>
        <dbReference type="PIRNR" id="PIRNR006241"/>
    </source>
</evidence>
<feature type="active site" description="Proton donor/acceptor" evidence="3">
    <location>
        <position position="235"/>
    </location>
</feature>
<dbReference type="InterPro" id="IPR013022">
    <property type="entry name" value="Xyl_isomerase-like_TIM-brl"/>
</dbReference>
<dbReference type="GO" id="GO:0008903">
    <property type="term" value="F:hydroxypyruvate isomerase activity"/>
    <property type="evidence" value="ECO:0007669"/>
    <property type="project" value="TreeGrafter"/>
</dbReference>
<keyword evidence="5" id="KW-0670">Pyruvate</keyword>
<dbReference type="InterPro" id="IPR026040">
    <property type="entry name" value="HyI-like"/>
</dbReference>
<dbReference type="RefSeq" id="WP_058767705.1">
    <property type="nucleotide sequence ID" value="NZ_QRDL01000005.1"/>
</dbReference>
<dbReference type="Pfam" id="PF01261">
    <property type="entry name" value="AP_endonuc_2"/>
    <property type="match status" value="1"/>
</dbReference>
<sequence>MTLRLAANISLMFTEWAFADRFKAARDAGFEAVEFMFPEGLAADQVANLLDGNGLAQVLANVPLQVGSKGLAAVIGEERNFKADFLIGLHFAAVCKAPLLHVTAGVVDPSDYPDACPVFSRNINWAIEAARAQGVTVLIEAINQTAVPNYFIRSLGQAYEWTTRCPGLGYILDIYHAAMEGLEAVETIDSYLAKASYVQLAGYPGRHEPDVGLLPLVELGSALGASRYTGWVGCEYIPAGKTMDGLGWIKQTAPSAQSINR</sequence>
<dbReference type="AlphaFoldDB" id="A0A3D9EF87"/>
<dbReference type="PIRSF" id="PIRSF006241">
    <property type="entry name" value="HyI"/>
    <property type="match status" value="1"/>
</dbReference>
<dbReference type="EMBL" id="QRDL01000005">
    <property type="protein sequence ID" value="RED01687.1"/>
    <property type="molecule type" value="Genomic_DNA"/>
</dbReference>